<dbReference type="Proteomes" id="UP001165089">
    <property type="component" value="Unassembled WGS sequence"/>
</dbReference>
<proteinExistence type="inferred from homology"/>
<dbReference type="HAMAP" id="MF_00003">
    <property type="entry name" value="RbfA"/>
    <property type="match status" value="1"/>
</dbReference>
<dbReference type="InterPro" id="IPR015946">
    <property type="entry name" value="KH_dom-like_a/b"/>
</dbReference>
<dbReference type="InterPro" id="IPR000238">
    <property type="entry name" value="RbfA"/>
</dbReference>
<comment type="function">
    <text evidence="2">One of several proteins that assist in the late maturation steps of the functional core of the 30S ribosomal subunit. Associates with free 30S ribosomal subunits (but not with 30S subunits that are part of 70S ribosomes or polysomes). Required for efficient processing of 16S rRNA. May interact with the 5'-terminal helix region of 16S rRNA.</text>
</comment>
<comment type="similarity">
    <text evidence="2">Belongs to the RbfA family.</text>
</comment>
<evidence type="ECO:0000313" key="4">
    <source>
        <dbReference type="Proteomes" id="UP001165089"/>
    </source>
</evidence>
<dbReference type="PANTHER" id="PTHR33515:SF1">
    <property type="entry name" value="RIBOSOME-BINDING FACTOR A, CHLOROPLASTIC-RELATED"/>
    <property type="match status" value="1"/>
</dbReference>
<dbReference type="SUPFAM" id="SSF89919">
    <property type="entry name" value="Ribosome-binding factor A, RbfA"/>
    <property type="match status" value="1"/>
</dbReference>
<keyword evidence="1 2" id="KW-0690">Ribosome biogenesis</keyword>
<gene>
    <name evidence="2 3" type="primary">rbfA</name>
    <name evidence="3" type="ORF">GETHPA_01570</name>
</gene>
<comment type="caution">
    <text evidence="3">The sequence shown here is derived from an EMBL/GenBank/DDBJ whole genome shotgun (WGS) entry which is preliminary data.</text>
</comment>
<evidence type="ECO:0000313" key="3">
    <source>
        <dbReference type="EMBL" id="GLH68624.1"/>
    </source>
</evidence>
<dbReference type="RefSeq" id="WP_285722158.1">
    <property type="nucleotide sequence ID" value="NZ_BSDD01000001.1"/>
</dbReference>
<dbReference type="InterPro" id="IPR023799">
    <property type="entry name" value="RbfA_dom_sf"/>
</dbReference>
<accession>A0ABQ5Q2M9</accession>
<dbReference type="PROSITE" id="PS01319">
    <property type="entry name" value="RBFA"/>
    <property type="match status" value="1"/>
</dbReference>
<organism evidence="3 4">
    <name type="scientific">Geothrix rubra</name>
    <dbReference type="NCBI Taxonomy" id="2927977"/>
    <lineage>
        <taxon>Bacteria</taxon>
        <taxon>Pseudomonadati</taxon>
        <taxon>Acidobacteriota</taxon>
        <taxon>Holophagae</taxon>
        <taxon>Holophagales</taxon>
        <taxon>Holophagaceae</taxon>
        <taxon>Geothrix</taxon>
    </lineage>
</organism>
<evidence type="ECO:0000256" key="2">
    <source>
        <dbReference type="HAMAP-Rule" id="MF_00003"/>
    </source>
</evidence>
<reference evidence="3 4" key="1">
    <citation type="journal article" date="2023" name="Antonie Van Leeuwenhoek">
        <title>Mesoterricola silvestris gen. nov., sp. nov., Mesoterricola sediminis sp. nov., Geothrix oryzae sp. nov., Geothrix edaphica sp. nov., Geothrix rubra sp. nov., and Geothrix limicola sp. nov., six novel members of Acidobacteriota isolated from soils.</title>
        <authorList>
            <person name="Itoh H."/>
            <person name="Sugisawa Y."/>
            <person name="Mise K."/>
            <person name="Xu Z."/>
            <person name="Kuniyasu M."/>
            <person name="Ushijima N."/>
            <person name="Kawano K."/>
            <person name="Kobayashi E."/>
            <person name="Shiratori Y."/>
            <person name="Masuda Y."/>
            <person name="Senoo K."/>
        </authorList>
    </citation>
    <scope>NUCLEOTIDE SEQUENCE [LARGE SCALE GENOMIC DNA]</scope>
    <source>
        <strain evidence="3 4">Red803</strain>
    </source>
</reference>
<dbReference type="InterPro" id="IPR020053">
    <property type="entry name" value="Ribosome-bd_factorA_CS"/>
</dbReference>
<dbReference type="EMBL" id="BSDD01000001">
    <property type="protein sequence ID" value="GLH68624.1"/>
    <property type="molecule type" value="Genomic_DNA"/>
</dbReference>
<keyword evidence="2" id="KW-0963">Cytoplasm</keyword>
<comment type="subunit">
    <text evidence="2">Monomer. Binds 30S ribosomal subunits, but not 50S ribosomal subunits or 70S ribosomes.</text>
</comment>
<dbReference type="NCBIfam" id="TIGR00082">
    <property type="entry name" value="rbfA"/>
    <property type="match status" value="1"/>
</dbReference>
<evidence type="ECO:0000256" key="1">
    <source>
        <dbReference type="ARBA" id="ARBA00022517"/>
    </source>
</evidence>
<dbReference type="Gene3D" id="3.30.300.20">
    <property type="match status" value="1"/>
</dbReference>
<dbReference type="Pfam" id="PF02033">
    <property type="entry name" value="RBFA"/>
    <property type="match status" value="1"/>
</dbReference>
<keyword evidence="4" id="KW-1185">Reference proteome</keyword>
<dbReference type="PANTHER" id="PTHR33515">
    <property type="entry name" value="RIBOSOME-BINDING FACTOR A, CHLOROPLASTIC-RELATED"/>
    <property type="match status" value="1"/>
</dbReference>
<name>A0ABQ5Q2M9_9BACT</name>
<comment type="subcellular location">
    <subcellularLocation>
        <location evidence="2">Cytoplasm</location>
    </subcellularLocation>
</comment>
<sequence length="131" mass="14949">MQRPERLEDQIHFLLSNLIQRELRDPELGFLTVTAVRLTPDRSMARVYFTVLPPSGGDQEAQDGLTRKALGRAAGFLRSQLATRLKMRRVPELRFFPDGTLEEGNHLETLLAEIQKEREARPQDDPEAPEA</sequence>
<protein>
    <recommendedName>
        <fullName evidence="2">Ribosome-binding factor A</fullName>
    </recommendedName>
</protein>